<keyword evidence="6 8" id="KW-1133">Transmembrane helix</keyword>
<dbReference type="Proteomes" id="UP001238179">
    <property type="component" value="Chromosome"/>
</dbReference>
<reference evidence="11" key="1">
    <citation type="journal article" date="2023" name="Int. J. Syst. Evol. Microbiol.">
        <title>Mesoterricola silvestris gen. nov., sp. nov., Mesoterricola sediminis sp. nov., Geothrix oryzae sp. nov., Geothrix edaphica sp. nov., Geothrix rubra sp. nov., and Geothrix limicola sp. nov., six novel members of Acidobacteriota isolated from soils.</title>
        <authorList>
            <person name="Itoh H."/>
            <person name="Sugisawa Y."/>
            <person name="Mise K."/>
            <person name="Xu Z."/>
            <person name="Kuniyasu M."/>
            <person name="Ushijima N."/>
            <person name="Kawano K."/>
            <person name="Kobayashi E."/>
            <person name="Shiratori Y."/>
            <person name="Masuda Y."/>
            <person name="Senoo K."/>
        </authorList>
    </citation>
    <scope>NUCLEOTIDE SEQUENCE [LARGE SCALE GENOMIC DNA]</scope>
    <source>
        <strain evidence="11">W79</strain>
    </source>
</reference>
<evidence type="ECO:0000256" key="5">
    <source>
        <dbReference type="ARBA" id="ARBA00022692"/>
    </source>
</evidence>
<evidence type="ECO:0000313" key="11">
    <source>
        <dbReference type="Proteomes" id="UP001238179"/>
    </source>
</evidence>
<feature type="transmembrane region" description="Helical" evidence="8">
    <location>
        <begin position="357"/>
        <end position="377"/>
    </location>
</feature>
<dbReference type="RefSeq" id="WP_316415002.1">
    <property type="nucleotide sequence ID" value="NZ_AP027080.1"/>
</dbReference>
<dbReference type="InterPro" id="IPR038731">
    <property type="entry name" value="RgtA/B/C-like"/>
</dbReference>
<dbReference type="EMBL" id="AP027080">
    <property type="protein sequence ID" value="BDU72096.1"/>
    <property type="molecule type" value="Genomic_DNA"/>
</dbReference>
<feature type="transmembrane region" description="Helical" evidence="8">
    <location>
        <begin position="459"/>
        <end position="477"/>
    </location>
</feature>
<dbReference type="GO" id="GO:0016763">
    <property type="term" value="F:pentosyltransferase activity"/>
    <property type="evidence" value="ECO:0007669"/>
    <property type="project" value="TreeGrafter"/>
</dbReference>
<feature type="transmembrane region" description="Helical" evidence="8">
    <location>
        <begin position="32"/>
        <end position="50"/>
    </location>
</feature>
<keyword evidence="11" id="KW-1185">Reference proteome</keyword>
<dbReference type="AlphaFoldDB" id="A0AA48K8B8"/>
<accession>A0AA48K8B8</accession>
<evidence type="ECO:0000256" key="3">
    <source>
        <dbReference type="ARBA" id="ARBA00022676"/>
    </source>
</evidence>
<keyword evidence="5 8" id="KW-0812">Transmembrane</keyword>
<feature type="transmembrane region" description="Helical" evidence="8">
    <location>
        <begin position="332"/>
        <end position="350"/>
    </location>
</feature>
<evidence type="ECO:0000256" key="7">
    <source>
        <dbReference type="ARBA" id="ARBA00023136"/>
    </source>
</evidence>
<evidence type="ECO:0000256" key="2">
    <source>
        <dbReference type="ARBA" id="ARBA00022475"/>
    </source>
</evidence>
<dbReference type="Pfam" id="PF13231">
    <property type="entry name" value="PMT_2"/>
    <property type="match status" value="1"/>
</dbReference>
<evidence type="ECO:0000313" key="10">
    <source>
        <dbReference type="EMBL" id="BDU72096.1"/>
    </source>
</evidence>
<dbReference type="GO" id="GO:0005886">
    <property type="term" value="C:plasma membrane"/>
    <property type="evidence" value="ECO:0007669"/>
    <property type="project" value="UniProtKB-SubCell"/>
</dbReference>
<keyword evidence="2" id="KW-1003">Cell membrane</keyword>
<protein>
    <recommendedName>
        <fullName evidence="9">Glycosyltransferase RgtA/B/C/D-like domain-containing protein</fullName>
    </recommendedName>
</protein>
<dbReference type="GO" id="GO:0010041">
    <property type="term" value="P:response to iron(III) ion"/>
    <property type="evidence" value="ECO:0007669"/>
    <property type="project" value="TreeGrafter"/>
</dbReference>
<feature type="transmembrane region" description="Helical" evidence="8">
    <location>
        <begin position="208"/>
        <end position="235"/>
    </location>
</feature>
<evidence type="ECO:0000256" key="6">
    <source>
        <dbReference type="ARBA" id="ARBA00022989"/>
    </source>
</evidence>
<evidence type="ECO:0000256" key="8">
    <source>
        <dbReference type="SAM" id="Phobius"/>
    </source>
</evidence>
<dbReference type="GO" id="GO:0009103">
    <property type="term" value="P:lipopolysaccharide biosynthetic process"/>
    <property type="evidence" value="ECO:0007669"/>
    <property type="project" value="TreeGrafter"/>
</dbReference>
<keyword evidence="7 8" id="KW-0472">Membrane</keyword>
<dbReference type="InterPro" id="IPR050297">
    <property type="entry name" value="LipidA_mod_glycosyltrf_83"/>
</dbReference>
<feature type="transmembrane region" description="Helical" evidence="8">
    <location>
        <begin position="247"/>
        <end position="268"/>
    </location>
</feature>
<comment type="subcellular location">
    <subcellularLocation>
        <location evidence="1">Cell membrane</location>
        <topology evidence="1">Multi-pass membrane protein</topology>
    </subcellularLocation>
</comment>
<proteinExistence type="predicted"/>
<feature type="transmembrane region" description="Helical" evidence="8">
    <location>
        <begin position="308"/>
        <end position="326"/>
    </location>
</feature>
<feature type="transmembrane region" description="Helical" evidence="8">
    <location>
        <begin position="424"/>
        <end position="447"/>
    </location>
</feature>
<sequence>MGEFENTGDACRIPSAPATGNRFLAWLWRNRVPLLFALGLLLILPMRDLWSPDEPDFAQCVREMRERGSWLLPYLNGEPYSEKPILFYWLMKASAITGEALTGGRGFTFGIAAWALRLPSVLASILFMFGFRKWTARFLQADMGDLAALILASTPLWLWQSQLIQIDMVFTALLAWGWLAWIGGYLLVRDETNPRYVHEERTWFIGAYVSLSLAFLAKGPLALVLSGAVLLAFLAWERDLKAFRRTLPGWGLLILVALIAPWYVAAGLKGGAAYAYQMIVHQNFERALKAWDHVQPFWRYVQYLAGDFFPWSLLLPALGLFLRGTGARRSPLARFLILAAVVPFLLLSCSQSKQGKYILMIYPFLALLLAALLQPLSVEAVGPTRLRRLGGILAGALAAPGLALGALAFLGAGGPKIQAEILPYLGPLRVCAAILLLGALSLVGRMLAGEGRHVVRDTAVAIGLTFLVVGTWGFRLLDARKGYRAWTEAVQPLIRGRRVFFWQTIRSGAMVYTDHRMPELRTARDLEGLGPEDRLVSMRREWDMDDWGLDRNRFEVLLRVPVGGGEALLIRRKSGKESQ</sequence>
<gene>
    <name evidence="10" type="ORF">METEAL_12700</name>
</gene>
<feature type="transmembrane region" description="Helical" evidence="8">
    <location>
        <begin position="389"/>
        <end position="412"/>
    </location>
</feature>
<feature type="transmembrane region" description="Helical" evidence="8">
    <location>
        <begin position="143"/>
        <end position="160"/>
    </location>
</feature>
<evidence type="ECO:0000256" key="4">
    <source>
        <dbReference type="ARBA" id="ARBA00022679"/>
    </source>
</evidence>
<dbReference type="KEGG" id="msil:METEAL_12700"/>
<keyword evidence="3" id="KW-0328">Glycosyltransferase</keyword>
<organism evidence="10 11">
    <name type="scientific">Mesoterricola silvestris</name>
    <dbReference type="NCBI Taxonomy" id="2927979"/>
    <lineage>
        <taxon>Bacteria</taxon>
        <taxon>Pseudomonadati</taxon>
        <taxon>Acidobacteriota</taxon>
        <taxon>Holophagae</taxon>
        <taxon>Holophagales</taxon>
        <taxon>Holophagaceae</taxon>
        <taxon>Mesoterricola</taxon>
    </lineage>
</organism>
<keyword evidence="4" id="KW-0808">Transferase</keyword>
<evidence type="ECO:0000259" key="9">
    <source>
        <dbReference type="Pfam" id="PF13231"/>
    </source>
</evidence>
<evidence type="ECO:0000256" key="1">
    <source>
        <dbReference type="ARBA" id="ARBA00004651"/>
    </source>
</evidence>
<feature type="domain" description="Glycosyltransferase RgtA/B/C/D-like" evidence="9">
    <location>
        <begin position="109"/>
        <end position="263"/>
    </location>
</feature>
<feature type="transmembrane region" description="Helical" evidence="8">
    <location>
        <begin position="111"/>
        <end position="131"/>
    </location>
</feature>
<dbReference type="PANTHER" id="PTHR33908:SF3">
    <property type="entry name" value="UNDECAPRENYL PHOSPHATE-ALPHA-4-AMINO-4-DEOXY-L-ARABINOSE ARABINOSYL TRANSFERASE"/>
    <property type="match status" value="1"/>
</dbReference>
<feature type="transmembrane region" description="Helical" evidence="8">
    <location>
        <begin position="166"/>
        <end position="188"/>
    </location>
</feature>
<name>A0AA48K8B8_9BACT</name>
<dbReference type="PANTHER" id="PTHR33908">
    <property type="entry name" value="MANNOSYLTRANSFERASE YKCB-RELATED"/>
    <property type="match status" value="1"/>
</dbReference>